<feature type="domain" description="EamA" evidence="7">
    <location>
        <begin position="8"/>
        <end position="136"/>
    </location>
</feature>
<comment type="similarity">
    <text evidence="2">Belongs to the EamA transporter family.</text>
</comment>
<keyword evidence="5 6" id="KW-0472">Membrane</keyword>
<comment type="caution">
    <text evidence="8">The sequence shown here is derived from an EMBL/GenBank/DDBJ whole genome shotgun (WGS) entry which is preliminary data.</text>
</comment>
<reference evidence="9" key="1">
    <citation type="submission" date="2017-09" db="EMBL/GenBank/DDBJ databases">
        <title>FDA dAtabase for Regulatory Grade micrObial Sequences (FDA-ARGOS): Supporting development and validation of Infectious Disease Dx tests.</title>
        <authorList>
            <person name="Minogue T."/>
            <person name="Wolcott M."/>
            <person name="Wasieloski L."/>
            <person name="Aguilar W."/>
            <person name="Moore D."/>
            <person name="Tallon L."/>
            <person name="Sadzewicz L."/>
            <person name="Ott S."/>
            <person name="Zhao X."/>
            <person name="Nagaraj S."/>
            <person name="Vavikolanu K."/>
            <person name="Aluvathingal J."/>
            <person name="Nadendla S."/>
            <person name="Sichtig H."/>
        </authorList>
    </citation>
    <scope>NUCLEOTIDE SEQUENCE [LARGE SCALE GENOMIC DNA]</scope>
    <source>
        <strain evidence="9">FDAARGOS_394</strain>
    </source>
</reference>
<feature type="transmembrane region" description="Helical" evidence="6">
    <location>
        <begin position="91"/>
        <end position="113"/>
    </location>
</feature>
<feature type="transmembrane region" description="Helical" evidence="6">
    <location>
        <begin position="66"/>
        <end position="85"/>
    </location>
</feature>
<dbReference type="InterPro" id="IPR037185">
    <property type="entry name" value="EmrE-like"/>
</dbReference>
<feature type="transmembrane region" description="Helical" evidence="6">
    <location>
        <begin position="146"/>
        <end position="168"/>
    </location>
</feature>
<evidence type="ECO:0000313" key="9">
    <source>
        <dbReference type="Proteomes" id="UP000220246"/>
    </source>
</evidence>
<comment type="subcellular location">
    <subcellularLocation>
        <location evidence="1">Membrane</location>
        <topology evidence="1">Multi-pass membrane protein</topology>
    </subcellularLocation>
</comment>
<dbReference type="GeneID" id="80800762"/>
<dbReference type="AlphaFoldDB" id="A0A2A7UTY3"/>
<dbReference type="STRING" id="1219032.GCA_001515545_02777"/>
<feature type="transmembrane region" description="Helical" evidence="6">
    <location>
        <begin position="122"/>
        <end position="140"/>
    </location>
</feature>
<name>A0A2A7UTY3_COMTR</name>
<feature type="transmembrane region" description="Helical" evidence="6">
    <location>
        <begin position="273"/>
        <end position="290"/>
    </location>
</feature>
<dbReference type="Pfam" id="PF00892">
    <property type="entry name" value="EamA"/>
    <property type="match status" value="2"/>
</dbReference>
<proteinExistence type="inferred from homology"/>
<dbReference type="Proteomes" id="UP000220246">
    <property type="component" value="Unassembled WGS sequence"/>
</dbReference>
<evidence type="ECO:0000256" key="4">
    <source>
        <dbReference type="ARBA" id="ARBA00022989"/>
    </source>
</evidence>
<dbReference type="PANTHER" id="PTHR32322:SF2">
    <property type="entry name" value="EAMA DOMAIN-CONTAINING PROTEIN"/>
    <property type="match status" value="1"/>
</dbReference>
<organism evidence="8 9">
    <name type="scientific">Comamonas terrigena</name>
    <dbReference type="NCBI Taxonomy" id="32013"/>
    <lineage>
        <taxon>Bacteria</taxon>
        <taxon>Pseudomonadati</taxon>
        <taxon>Pseudomonadota</taxon>
        <taxon>Betaproteobacteria</taxon>
        <taxon>Burkholderiales</taxon>
        <taxon>Comamonadaceae</taxon>
        <taxon>Comamonas</taxon>
    </lineage>
</organism>
<sequence length="310" mass="31707">MPLPSLIRLLLLAALWGGSYLSMRIAVPVLGALPTAGGRVLLGALGLGLLVLLQRVPLRFDGKGRAALALGVVNSGIPFAMYALAAQVLPAGYSAILNALTPLMGVLLGTLFFSERITVHKLAGVCVGLAGVAVLVRTGPLPVDAAALWGVAACLVATLCYGLAGYLTQRWIGQRGGLDSRLVALGSQCAAVLLLVPLAAGSLWLHPLPLASVTPTVAVALLALGLLCTAWAYVLYFRLIADVGALKALTVTFLIPLFGVLWGWLLLGESVGWAHAAGGALIALALWLVLRPAPKPAPAGPAVAAQAAKP</sequence>
<keyword evidence="4 6" id="KW-1133">Transmembrane helix</keyword>
<evidence type="ECO:0000256" key="1">
    <source>
        <dbReference type="ARBA" id="ARBA00004141"/>
    </source>
</evidence>
<dbReference type="RefSeq" id="WP_066539062.1">
    <property type="nucleotide sequence ID" value="NZ_PDEA01000001.1"/>
</dbReference>
<evidence type="ECO:0000259" key="7">
    <source>
        <dbReference type="Pfam" id="PF00892"/>
    </source>
</evidence>
<keyword evidence="9" id="KW-1185">Reference proteome</keyword>
<feature type="transmembrane region" description="Helical" evidence="6">
    <location>
        <begin position="36"/>
        <end position="54"/>
    </location>
</feature>
<evidence type="ECO:0000256" key="3">
    <source>
        <dbReference type="ARBA" id="ARBA00022692"/>
    </source>
</evidence>
<feature type="transmembrane region" description="Helical" evidence="6">
    <location>
        <begin position="180"/>
        <end position="205"/>
    </location>
</feature>
<keyword evidence="3 6" id="KW-0812">Transmembrane</keyword>
<dbReference type="InterPro" id="IPR050638">
    <property type="entry name" value="AA-Vitamin_Transporters"/>
</dbReference>
<evidence type="ECO:0000256" key="2">
    <source>
        <dbReference type="ARBA" id="ARBA00007362"/>
    </source>
</evidence>
<evidence type="ECO:0000256" key="5">
    <source>
        <dbReference type="ARBA" id="ARBA00023136"/>
    </source>
</evidence>
<gene>
    <name evidence="8" type="ORF">CRM82_09110</name>
</gene>
<dbReference type="GO" id="GO:0016020">
    <property type="term" value="C:membrane"/>
    <property type="evidence" value="ECO:0007669"/>
    <property type="project" value="UniProtKB-SubCell"/>
</dbReference>
<dbReference type="InterPro" id="IPR000620">
    <property type="entry name" value="EamA_dom"/>
</dbReference>
<evidence type="ECO:0000256" key="6">
    <source>
        <dbReference type="SAM" id="Phobius"/>
    </source>
</evidence>
<dbReference type="SUPFAM" id="SSF103481">
    <property type="entry name" value="Multidrug resistance efflux transporter EmrE"/>
    <property type="match status" value="2"/>
</dbReference>
<accession>A0A2A7UTY3</accession>
<protein>
    <submittedName>
        <fullName evidence="8">EamA family transporter</fullName>
    </submittedName>
</protein>
<feature type="transmembrane region" description="Helical" evidence="6">
    <location>
        <begin position="248"/>
        <end position="267"/>
    </location>
</feature>
<dbReference type="PANTHER" id="PTHR32322">
    <property type="entry name" value="INNER MEMBRANE TRANSPORTER"/>
    <property type="match status" value="1"/>
</dbReference>
<dbReference type="OrthoDB" id="9810556at2"/>
<dbReference type="EMBL" id="PDEA01000001">
    <property type="protein sequence ID" value="PEH88738.1"/>
    <property type="molecule type" value="Genomic_DNA"/>
</dbReference>
<feature type="transmembrane region" description="Helical" evidence="6">
    <location>
        <begin position="217"/>
        <end position="236"/>
    </location>
</feature>
<dbReference type="Gene3D" id="1.10.3730.20">
    <property type="match status" value="1"/>
</dbReference>
<evidence type="ECO:0000313" key="8">
    <source>
        <dbReference type="EMBL" id="PEH88738.1"/>
    </source>
</evidence>
<feature type="domain" description="EamA" evidence="7">
    <location>
        <begin position="148"/>
        <end position="290"/>
    </location>
</feature>